<gene>
    <name evidence="1" type="ORF">GCM10022236_25260</name>
</gene>
<sequence length="322" mass="34273">MDGWDPGYGTSFGVDAAAESVSQVTTDVELAPSMWRPIGPGPVDQPQATVFVDGVRRLEARLWISAQGEGAEASMALAASYAAGSVCCCDGSAHFLNAEVRRGLFAVAPQASDVETWAGTYRVFPTVLNESQGLAMSLSASLQHQLTTLEIATAVAARALLAEHGIADGRELLIVDGPVRGRDSLPRVLGFIKSHQIAYLDAPLHAMVGTLAAGERTPVFLLAGNNWNRFTWYLRLPGPPSHPWAGIARVECAANLPASDAIALADLSQVVLPRFASTEYKDSRAPQNLYPVGGLERELRRRLGHPGLLYRALRLAAGQPAG</sequence>
<dbReference type="InterPro" id="IPR012337">
    <property type="entry name" value="RNaseH-like_sf"/>
</dbReference>
<comment type="caution">
    <text evidence="1">The sequence shown here is derived from an EMBL/GenBank/DDBJ whole genome shotgun (WGS) entry which is preliminary data.</text>
</comment>
<proteinExistence type="predicted"/>
<keyword evidence="2" id="KW-1185">Reference proteome</keyword>
<dbReference type="Proteomes" id="UP001501490">
    <property type="component" value="Unassembled WGS sequence"/>
</dbReference>
<dbReference type="EMBL" id="BAABAB010000017">
    <property type="protein sequence ID" value="GAA3621875.1"/>
    <property type="molecule type" value="Genomic_DNA"/>
</dbReference>
<reference evidence="2" key="1">
    <citation type="journal article" date="2019" name="Int. J. Syst. Evol. Microbiol.">
        <title>The Global Catalogue of Microorganisms (GCM) 10K type strain sequencing project: providing services to taxonomists for standard genome sequencing and annotation.</title>
        <authorList>
            <consortium name="The Broad Institute Genomics Platform"/>
            <consortium name="The Broad Institute Genome Sequencing Center for Infectious Disease"/>
            <person name="Wu L."/>
            <person name="Ma J."/>
        </authorList>
    </citation>
    <scope>NUCLEOTIDE SEQUENCE [LARGE SCALE GENOMIC DNA]</scope>
    <source>
        <strain evidence="2">JCM 16929</strain>
    </source>
</reference>
<evidence type="ECO:0000313" key="1">
    <source>
        <dbReference type="EMBL" id="GAA3621875.1"/>
    </source>
</evidence>
<name>A0ABP7A080_9ACTN</name>
<organism evidence="1 2">
    <name type="scientific">Microlunatus ginsengisoli</name>
    <dbReference type="NCBI Taxonomy" id="363863"/>
    <lineage>
        <taxon>Bacteria</taxon>
        <taxon>Bacillati</taxon>
        <taxon>Actinomycetota</taxon>
        <taxon>Actinomycetes</taxon>
        <taxon>Propionibacteriales</taxon>
        <taxon>Propionibacteriaceae</taxon>
        <taxon>Microlunatus</taxon>
    </lineage>
</organism>
<evidence type="ECO:0008006" key="3">
    <source>
        <dbReference type="Google" id="ProtNLM"/>
    </source>
</evidence>
<accession>A0ABP7A080</accession>
<evidence type="ECO:0000313" key="2">
    <source>
        <dbReference type="Proteomes" id="UP001501490"/>
    </source>
</evidence>
<dbReference type="SUPFAM" id="SSF53098">
    <property type="entry name" value="Ribonuclease H-like"/>
    <property type="match status" value="1"/>
</dbReference>
<protein>
    <recommendedName>
        <fullName evidence="3">NurA domain-containing protein</fullName>
    </recommendedName>
</protein>